<feature type="region of interest" description="Disordered" evidence="5">
    <location>
        <begin position="300"/>
        <end position="326"/>
    </location>
</feature>
<name>A0A1H8AP32_STRJI</name>
<dbReference type="AlphaFoldDB" id="A0A1H8AP32"/>
<dbReference type="InterPro" id="IPR029055">
    <property type="entry name" value="Ntn_hydrolases_N"/>
</dbReference>
<dbReference type="SUPFAM" id="SSF56235">
    <property type="entry name" value="N-terminal nucleophile aminohydrolases (Ntn hydrolases)"/>
    <property type="match status" value="1"/>
</dbReference>
<dbReference type="Proteomes" id="UP000183015">
    <property type="component" value="Unassembled WGS sequence"/>
</dbReference>
<dbReference type="EC" id="2.6.1.16" evidence="2"/>
<evidence type="ECO:0000256" key="2">
    <source>
        <dbReference type="ARBA" id="ARBA00012916"/>
    </source>
</evidence>
<evidence type="ECO:0000313" key="7">
    <source>
        <dbReference type="EMBL" id="SEM72500.1"/>
    </source>
</evidence>
<keyword evidence="3 7" id="KW-0808">Transferase</keyword>
<dbReference type="PROSITE" id="PS51278">
    <property type="entry name" value="GATASE_TYPE_2"/>
    <property type="match status" value="1"/>
</dbReference>
<keyword evidence="4 7" id="KW-0315">Glutamine amidotransferase</keyword>
<reference evidence="8" key="1">
    <citation type="submission" date="2016-10" db="EMBL/GenBank/DDBJ databases">
        <authorList>
            <person name="Varghese N."/>
        </authorList>
    </citation>
    <scope>NUCLEOTIDE SEQUENCE [LARGE SCALE GENOMIC DNA]</scope>
    <source>
        <strain evidence="8">DSM 45096 / BCRC 16803 / CGMCC 4.1857 / CIP 109030 / JCM 12277 / KCTC 19219 / NBRC 100920 / 33214</strain>
    </source>
</reference>
<accession>A0A1H8AP32</accession>
<dbReference type="PANTHER" id="PTHR10937">
    <property type="entry name" value="GLUCOSAMINE--FRUCTOSE-6-PHOSPHATE AMINOTRANSFERASE, ISOMERIZING"/>
    <property type="match status" value="1"/>
</dbReference>
<comment type="catalytic activity">
    <reaction evidence="1">
        <text>D-fructose 6-phosphate + L-glutamine = D-glucosamine 6-phosphate + L-glutamate</text>
        <dbReference type="Rhea" id="RHEA:13237"/>
        <dbReference type="ChEBI" id="CHEBI:29985"/>
        <dbReference type="ChEBI" id="CHEBI:58359"/>
        <dbReference type="ChEBI" id="CHEBI:58725"/>
        <dbReference type="ChEBI" id="CHEBI:61527"/>
        <dbReference type="EC" id="2.6.1.16"/>
    </reaction>
</comment>
<dbReference type="eggNOG" id="COG0449">
    <property type="taxonomic scope" value="Bacteria"/>
</dbReference>
<keyword evidence="8" id="KW-1185">Reference proteome</keyword>
<dbReference type="Gene3D" id="3.60.20.10">
    <property type="entry name" value="Glutamine Phosphoribosylpyrophosphate, subunit 1, domain 1"/>
    <property type="match status" value="1"/>
</dbReference>
<evidence type="ECO:0000313" key="8">
    <source>
        <dbReference type="Proteomes" id="UP000183015"/>
    </source>
</evidence>
<sequence>MCGLFGMIRSDSCAPEKATAMCVALGYLAEERGLDSAGLAMATTRPTTELTRSPVVSRRDTTAGGWRIIKGPGRFRTVWNKEYGAALNEAPAAIGHTRWATQGGTGMLANASPLQVGQLIGTHNGDVDAWRLQRAFDLPKTVGDTDTEAVFQALDSEGGVIAPTLAVLEAVVGRAALVWTDRRWPGLMMLARTAVSPLAVTVDTDGNMYWASNPGWFPRAARAAGVTLKRDGIWLMPEGTLLLVDFSSGQPTRAGMYDFTATARAKDDRLASLVAYRGFSKKDEMADRAGVAHVTLPAPRPAVTDDWRTPGPADSDDWRTPLWMTA</sequence>
<protein>
    <recommendedName>
        <fullName evidence="2">glutamine--fructose-6-phosphate transaminase (isomerizing)</fullName>
        <ecNumber evidence="2">2.6.1.16</ecNumber>
    </recommendedName>
</protein>
<dbReference type="CDD" id="cd00352">
    <property type="entry name" value="Gn_AT_II"/>
    <property type="match status" value="1"/>
</dbReference>
<dbReference type="InterPro" id="IPR017932">
    <property type="entry name" value="GATase_2_dom"/>
</dbReference>
<proteinExistence type="predicted"/>
<evidence type="ECO:0000256" key="1">
    <source>
        <dbReference type="ARBA" id="ARBA00001031"/>
    </source>
</evidence>
<organism evidence="7 8">
    <name type="scientific">Streptacidiphilus jiangxiensis</name>
    <dbReference type="NCBI Taxonomy" id="235985"/>
    <lineage>
        <taxon>Bacteria</taxon>
        <taxon>Bacillati</taxon>
        <taxon>Actinomycetota</taxon>
        <taxon>Actinomycetes</taxon>
        <taxon>Kitasatosporales</taxon>
        <taxon>Streptomycetaceae</taxon>
        <taxon>Streptacidiphilus</taxon>
    </lineage>
</organism>
<evidence type="ECO:0000256" key="4">
    <source>
        <dbReference type="ARBA" id="ARBA00022962"/>
    </source>
</evidence>
<dbReference type="STRING" id="235985.SAMN05414137_14814"/>
<dbReference type="EMBL" id="FOAZ01000048">
    <property type="protein sequence ID" value="SEM72500.1"/>
    <property type="molecule type" value="Genomic_DNA"/>
</dbReference>
<evidence type="ECO:0000259" key="6">
    <source>
        <dbReference type="PROSITE" id="PS51278"/>
    </source>
</evidence>
<gene>
    <name evidence="7" type="ORF">SAMN05414137_14814</name>
</gene>
<dbReference type="OrthoDB" id="3456346at2"/>
<dbReference type="Pfam" id="PF13522">
    <property type="entry name" value="GATase_6"/>
    <property type="match status" value="1"/>
</dbReference>
<evidence type="ECO:0000256" key="5">
    <source>
        <dbReference type="SAM" id="MobiDB-lite"/>
    </source>
</evidence>
<dbReference type="GO" id="GO:0004360">
    <property type="term" value="F:glutamine-fructose-6-phosphate transaminase (isomerizing) activity"/>
    <property type="evidence" value="ECO:0007669"/>
    <property type="project" value="UniProtKB-EC"/>
</dbReference>
<feature type="domain" description="Glutamine amidotransferase type-2" evidence="6">
    <location>
        <begin position="2"/>
        <end position="247"/>
    </location>
</feature>
<evidence type="ECO:0000256" key="3">
    <source>
        <dbReference type="ARBA" id="ARBA00022679"/>
    </source>
</evidence>